<dbReference type="KEGG" id="dalk:DSCA_42050"/>
<dbReference type="OrthoDB" id="5420809at2"/>
<dbReference type="Proteomes" id="UP000427906">
    <property type="component" value="Chromosome"/>
</dbReference>
<dbReference type="RefSeq" id="WP_155318236.1">
    <property type="nucleotide sequence ID" value="NZ_AP021874.1"/>
</dbReference>
<gene>
    <name evidence="1" type="ORF">DSCA_42050</name>
</gene>
<reference evidence="1 2" key="1">
    <citation type="submission" date="2019-11" db="EMBL/GenBank/DDBJ databases">
        <title>Comparative genomics of hydrocarbon-degrading Desulfosarcina strains.</title>
        <authorList>
            <person name="Watanabe M."/>
            <person name="Kojima H."/>
            <person name="Fukui M."/>
        </authorList>
    </citation>
    <scope>NUCLEOTIDE SEQUENCE [LARGE SCALE GENOMIC DNA]</scope>
    <source>
        <strain evidence="1 2">PL12</strain>
    </source>
</reference>
<protein>
    <submittedName>
        <fullName evidence="1">Uncharacterized protein</fullName>
    </submittedName>
</protein>
<dbReference type="EMBL" id="AP021874">
    <property type="protein sequence ID" value="BBO70275.1"/>
    <property type="molecule type" value="Genomic_DNA"/>
</dbReference>
<sequence length="163" mass="18403">MLPVFLAALLCMACSAEEDAVTIRALIDNGAALAEAHDISGIMELASADVRAMPMDLDRRGIKGVLWRTFRHYGPLTILYPRPALEIRADGHQASARFPFLIVKKEHTIPGLERLRDDPAAWLETVGETADLYRFRLEMVREDGDWLVNRAFLERFTGMSFEE</sequence>
<accession>A0A5K7YPL7</accession>
<dbReference type="AlphaFoldDB" id="A0A5K7YPL7"/>
<name>A0A5K7YPL7_9BACT</name>
<keyword evidence="2" id="KW-1185">Reference proteome</keyword>
<organism evidence="1 2">
    <name type="scientific">Desulfosarcina alkanivorans</name>
    <dbReference type="NCBI Taxonomy" id="571177"/>
    <lineage>
        <taxon>Bacteria</taxon>
        <taxon>Pseudomonadati</taxon>
        <taxon>Thermodesulfobacteriota</taxon>
        <taxon>Desulfobacteria</taxon>
        <taxon>Desulfobacterales</taxon>
        <taxon>Desulfosarcinaceae</taxon>
        <taxon>Desulfosarcina</taxon>
    </lineage>
</organism>
<proteinExistence type="predicted"/>
<evidence type="ECO:0000313" key="1">
    <source>
        <dbReference type="EMBL" id="BBO70275.1"/>
    </source>
</evidence>
<evidence type="ECO:0000313" key="2">
    <source>
        <dbReference type="Proteomes" id="UP000427906"/>
    </source>
</evidence>